<dbReference type="PANTHER" id="PTHR13847">
    <property type="entry name" value="SARCOSINE DEHYDROGENASE-RELATED"/>
    <property type="match status" value="1"/>
</dbReference>
<name>A0A0P1GNI5_9RHOB</name>
<dbReference type="PANTHER" id="PTHR13847:SF289">
    <property type="entry name" value="GLYCINE OXIDASE"/>
    <property type="match status" value="1"/>
</dbReference>
<dbReference type="EMBL" id="CYSF01000006">
    <property type="protein sequence ID" value="CUH84045.1"/>
    <property type="molecule type" value="Genomic_DNA"/>
</dbReference>
<dbReference type="InterPro" id="IPR006076">
    <property type="entry name" value="FAD-dep_OxRdtase"/>
</dbReference>
<dbReference type="Proteomes" id="UP000051681">
    <property type="component" value="Unassembled WGS sequence"/>
</dbReference>
<proteinExistence type="predicted"/>
<dbReference type="SUPFAM" id="SSF54373">
    <property type="entry name" value="FAD-linked reductases, C-terminal domain"/>
    <property type="match status" value="1"/>
</dbReference>
<feature type="domain" description="FAD dependent oxidoreductase" evidence="2">
    <location>
        <begin position="15"/>
        <end position="405"/>
    </location>
</feature>
<evidence type="ECO:0000256" key="1">
    <source>
        <dbReference type="ARBA" id="ARBA00023002"/>
    </source>
</evidence>
<organism evidence="3 4">
    <name type="scientific">Thalassovita mediterranea</name>
    <dbReference type="NCBI Taxonomy" id="340021"/>
    <lineage>
        <taxon>Bacteria</taxon>
        <taxon>Pseudomonadati</taxon>
        <taxon>Pseudomonadota</taxon>
        <taxon>Alphaproteobacteria</taxon>
        <taxon>Rhodobacterales</taxon>
        <taxon>Roseobacteraceae</taxon>
        <taxon>Thalassovita</taxon>
    </lineage>
</organism>
<dbReference type="AlphaFoldDB" id="A0A0P1GNI5"/>
<dbReference type="GO" id="GO:0016491">
    <property type="term" value="F:oxidoreductase activity"/>
    <property type="evidence" value="ECO:0007669"/>
    <property type="project" value="UniProtKB-KW"/>
</dbReference>
<gene>
    <name evidence="3" type="primary">dadA</name>
    <name evidence="3" type="ORF">TM5383_01250</name>
</gene>
<evidence type="ECO:0000313" key="3">
    <source>
        <dbReference type="EMBL" id="CUH84045.1"/>
    </source>
</evidence>
<dbReference type="InterPro" id="IPR036188">
    <property type="entry name" value="FAD/NAD-bd_sf"/>
</dbReference>
<evidence type="ECO:0000259" key="2">
    <source>
        <dbReference type="Pfam" id="PF01266"/>
    </source>
</evidence>
<keyword evidence="1 3" id="KW-0560">Oxidoreductase</keyword>
<dbReference type="STRING" id="340021.TM5383_01250"/>
<accession>A0A0P1GNI5</accession>
<dbReference type="Gene3D" id="3.50.50.60">
    <property type="entry name" value="FAD/NAD(P)-binding domain"/>
    <property type="match status" value="2"/>
</dbReference>
<dbReference type="SUPFAM" id="SSF51905">
    <property type="entry name" value="FAD/NAD(P)-binding domain"/>
    <property type="match status" value="1"/>
</dbReference>
<sequence length="426" mass="45146">MIDQTQPQSGAGKTVVVIGAGILGVSTAIWAQRAGHHVILVDREGPAAGASAGNAGLLASSAVVPVNTPDLWTKAPGMLLDPESPLFLRWSYLPRMIPWLAQFMAKATDKQARAAARALYPIIGDSLADHQALAAGTGAERYIVPTDYLYMYKDRAAYQAGGYAWDIKTSLGFIPREVEGAELRALEPALSEGAVGFAAAVPNHGRISDPAAYVRALADHVVTNGGQLIKGEVQGVARENGHVTGVRVDGDLIACDRAVITAGAWSGPLARDLGLKVPLDTERGYHIELWNPSQMTNHPSMISAGAFVITPMEGRLRLAGIVELGGIKAGPSRAPFNLLRKHLARVMPDLTWEEETEWMGFRPTLPDALPVIDAVPGVKGAFVGFGHQHVGLTGGAATGRLLAQMLSGQVPNLDLSPYSLSRFGNR</sequence>
<dbReference type="Gene3D" id="3.30.9.10">
    <property type="entry name" value="D-Amino Acid Oxidase, subunit A, domain 2"/>
    <property type="match status" value="1"/>
</dbReference>
<protein>
    <submittedName>
        <fullName evidence="3">D-amino acid dehydrogenase small subunit</fullName>
        <ecNumber evidence="3">1.4.99.6</ecNumber>
    </submittedName>
</protein>
<dbReference type="RefSeq" id="WP_058318136.1">
    <property type="nucleotide sequence ID" value="NZ_CYSF01000006.1"/>
</dbReference>
<reference evidence="3 4" key="1">
    <citation type="submission" date="2015-09" db="EMBL/GenBank/DDBJ databases">
        <authorList>
            <consortium name="Swine Surveillance"/>
        </authorList>
    </citation>
    <scope>NUCLEOTIDE SEQUENCE [LARGE SCALE GENOMIC DNA]</scope>
    <source>
        <strain evidence="3 4">CECT 8383</strain>
    </source>
</reference>
<evidence type="ECO:0000313" key="4">
    <source>
        <dbReference type="Proteomes" id="UP000051681"/>
    </source>
</evidence>
<dbReference type="Pfam" id="PF01266">
    <property type="entry name" value="DAO"/>
    <property type="match status" value="1"/>
</dbReference>
<dbReference type="GO" id="GO:0005737">
    <property type="term" value="C:cytoplasm"/>
    <property type="evidence" value="ECO:0007669"/>
    <property type="project" value="TreeGrafter"/>
</dbReference>
<keyword evidence="4" id="KW-1185">Reference proteome</keyword>
<dbReference type="OrthoDB" id="9805337at2"/>
<dbReference type="EC" id="1.4.99.6" evidence="3"/>